<dbReference type="OrthoDB" id="8759980at2"/>
<dbReference type="Proteomes" id="UP000628442">
    <property type="component" value="Unassembled WGS sequence"/>
</dbReference>
<dbReference type="RefSeq" id="WP_131143793.1">
    <property type="nucleotide sequence ID" value="NZ_BMWV01000006.1"/>
</dbReference>
<feature type="domain" description="Ice-binding protein C-terminal" evidence="2">
    <location>
        <begin position="230"/>
        <end position="254"/>
    </location>
</feature>
<dbReference type="Pfam" id="PF07589">
    <property type="entry name" value="PEP-CTERM"/>
    <property type="match status" value="1"/>
</dbReference>
<accession>A0A411WS84</accession>
<reference evidence="4 5" key="2">
    <citation type="submission" date="2019-02" db="EMBL/GenBank/DDBJ databases">
        <title>Draft Genome Sequences of Six Type Strains of the Genus Massilia.</title>
        <authorList>
            <person name="Miess H."/>
            <person name="Frediansyhah A."/>
            <person name="Gross H."/>
        </authorList>
    </citation>
    <scope>NUCLEOTIDE SEQUENCE [LARGE SCALE GENOMIC DNA]</scope>
    <source>
        <strain evidence="4 5">DSM 17472</strain>
    </source>
</reference>
<evidence type="ECO:0000313" key="6">
    <source>
        <dbReference type="Proteomes" id="UP000628442"/>
    </source>
</evidence>
<protein>
    <submittedName>
        <fullName evidence="4">PEP-CTERM sorting domain-containing protein</fullName>
    </submittedName>
</protein>
<dbReference type="Proteomes" id="UP000292307">
    <property type="component" value="Chromosome"/>
</dbReference>
<keyword evidence="5" id="KW-1185">Reference proteome</keyword>
<evidence type="ECO:0000313" key="4">
    <source>
        <dbReference type="EMBL" id="QBH99639.1"/>
    </source>
</evidence>
<reference evidence="3" key="1">
    <citation type="journal article" date="2014" name="Int. J. Syst. Evol. Microbiol.">
        <title>Complete genome sequence of Corynebacterium casei LMG S-19264T (=DSM 44701T), isolated from a smear-ripened cheese.</title>
        <authorList>
            <consortium name="US DOE Joint Genome Institute (JGI-PGF)"/>
            <person name="Walter F."/>
            <person name="Albersmeier A."/>
            <person name="Kalinowski J."/>
            <person name="Ruckert C."/>
        </authorList>
    </citation>
    <scope>NUCLEOTIDE SEQUENCE</scope>
    <source>
        <strain evidence="3">KCTC 12343</strain>
    </source>
</reference>
<evidence type="ECO:0000313" key="3">
    <source>
        <dbReference type="EMBL" id="GGY46426.1"/>
    </source>
</evidence>
<sequence length="255" mass="26936">MTTMKKLLSCLAATSLAVCMAGAKAEGVRMDASFSNVSIGVIDLAPGDGVDASYSYQFDYLRYTLGIRNPGSFDHEIDDTTSGLIPVDHILSAGPSNAEIKATGLLGDFSIHGNALHNLGNQGGVSLNARQGYTFTLGAHSALTLSGSAFLDIAYRTTRDYWQIGHGSVHVMLDTGEGPGAQRFSLIHYSPLEPAEREEFSLYYANPTDQAITVDALFVLGAGSETQIPSVPEPSTYAMLAAGLLAIGATARRRA</sequence>
<keyword evidence="1" id="KW-0732">Signal</keyword>
<evidence type="ECO:0000256" key="1">
    <source>
        <dbReference type="SAM" id="SignalP"/>
    </source>
</evidence>
<organism evidence="3 6">
    <name type="scientific">Pseudoduganella albidiflava</name>
    <dbReference type="NCBI Taxonomy" id="321983"/>
    <lineage>
        <taxon>Bacteria</taxon>
        <taxon>Pseudomonadati</taxon>
        <taxon>Pseudomonadota</taxon>
        <taxon>Betaproteobacteria</taxon>
        <taxon>Burkholderiales</taxon>
        <taxon>Oxalobacteraceae</taxon>
        <taxon>Telluria group</taxon>
        <taxon>Pseudoduganella</taxon>
    </lineage>
</organism>
<dbReference type="AlphaFoldDB" id="A0A411WS84"/>
<feature type="chain" id="PRO_5044601498" evidence="1">
    <location>
        <begin position="26"/>
        <end position="255"/>
    </location>
</feature>
<dbReference type="EMBL" id="BMWV01000006">
    <property type="protein sequence ID" value="GGY46426.1"/>
    <property type="molecule type" value="Genomic_DNA"/>
</dbReference>
<feature type="signal peptide" evidence="1">
    <location>
        <begin position="1"/>
        <end position="25"/>
    </location>
</feature>
<dbReference type="EMBL" id="CP036401">
    <property type="protein sequence ID" value="QBH99639.1"/>
    <property type="molecule type" value="Genomic_DNA"/>
</dbReference>
<name>A0A411WS84_9BURK</name>
<evidence type="ECO:0000313" key="5">
    <source>
        <dbReference type="Proteomes" id="UP000292307"/>
    </source>
</evidence>
<dbReference type="InterPro" id="IPR013424">
    <property type="entry name" value="Ice-binding_C"/>
</dbReference>
<reference evidence="3" key="3">
    <citation type="submission" date="2022-12" db="EMBL/GenBank/DDBJ databases">
        <authorList>
            <person name="Sun Q."/>
            <person name="Kim S."/>
        </authorList>
    </citation>
    <scope>NUCLEOTIDE SEQUENCE</scope>
    <source>
        <strain evidence="3">KCTC 12343</strain>
    </source>
</reference>
<proteinExistence type="predicted"/>
<evidence type="ECO:0000259" key="2">
    <source>
        <dbReference type="Pfam" id="PF07589"/>
    </source>
</evidence>
<dbReference type="NCBIfam" id="TIGR02595">
    <property type="entry name" value="PEP_CTERM"/>
    <property type="match status" value="1"/>
</dbReference>
<gene>
    <name evidence="4" type="ORF">EYF70_01340</name>
    <name evidence="3" type="ORF">GCM10007387_30700</name>
</gene>